<name>A0A1I7HSY7_9BACT</name>
<dbReference type="GO" id="GO:0009691">
    <property type="term" value="P:cytokinin biosynthetic process"/>
    <property type="evidence" value="ECO:0007669"/>
    <property type="project" value="UniProtKB-UniRule"/>
</dbReference>
<accession>A0A1I7HSY7</accession>
<dbReference type="EMBL" id="FPCA01000002">
    <property type="protein sequence ID" value="SFU63838.1"/>
    <property type="molecule type" value="Genomic_DNA"/>
</dbReference>
<dbReference type="PANTHER" id="PTHR43393">
    <property type="entry name" value="CYTOKININ RIBOSIDE 5'-MONOPHOSPHATE PHOSPHORIBOHYDROLASE"/>
    <property type="match status" value="1"/>
</dbReference>
<dbReference type="InterPro" id="IPR052341">
    <property type="entry name" value="LOG_family_nucleotidases"/>
</dbReference>
<reference evidence="4" key="1">
    <citation type="submission" date="2016-10" db="EMBL/GenBank/DDBJ databases">
        <authorList>
            <person name="Varghese N."/>
        </authorList>
    </citation>
    <scope>NUCLEOTIDE SEQUENCE [LARGE SCALE GENOMIC DNA]</scope>
    <source>
        <strain evidence="4">DSM 18820</strain>
    </source>
</reference>
<dbReference type="InterPro" id="IPR005269">
    <property type="entry name" value="LOG"/>
</dbReference>
<dbReference type="GO" id="GO:0005829">
    <property type="term" value="C:cytosol"/>
    <property type="evidence" value="ECO:0007669"/>
    <property type="project" value="TreeGrafter"/>
</dbReference>
<comment type="catalytic activity">
    <reaction evidence="1">
        <text>AMP + H2O = D-ribose 5-phosphate + adenine</text>
        <dbReference type="Rhea" id="RHEA:20129"/>
        <dbReference type="ChEBI" id="CHEBI:15377"/>
        <dbReference type="ChEBI" id="CHEBI:16708"/>
        <dbReference type="ChEBI" id="CHEBI:78346"/>
        <dbReference type="ChEBI" id="CHEBI:456215"/>
        <dbReference type="EC" id="3.2.2.4"/>
    </reaction>
</comment>
<dbReference type="SUPFAM" id="SSF102405">
    <property type="entry name" value="MCP/YpsA-like"/>
    <property type="match status" value="1"/>
</dbReference>
<evidence type="ECO:0000313" key="3">
    <source>
        <dbReference type="EMBL" id="SFU63838.1"/>
    </source>
</evidence>
<proteinExistence type="inferred from homology"/>
<dbReference type="Pfam" id="PF03641">
    <property type="entry name" value="Lysine_decarbox"/>
    <property type="match status" value="1"/>
</dbReference>
<dbReference type="STRING" id="388950.GCA_001611675_01890"/>
<dbReference type="GO" id="GO:0008714">
    <property type="term" value="F:AMP nucleosidase activity"/>
    <property type="evidence" value="ECO:0007669"/>
    <property type="project" value="UniProtKB-EC"/>
</dbReference>
<sequence>MTKQIMTKLRKTSKTKLHDETLNTGSGQTIINPNVNENKARSVTDLRESGQSTAAPASEEDKRIRQAFVDKDWNEIKIADSWQIFKVMAEFVDGFEKLGKIGPCVSVFGSARTKSDNKYYIMAEELAAKLVRHGYGVITGGGPGIMEAGNKGAHSEGGKSVGLNIQLPFEQFNNIYIDSDKLINFDYFFVRKVMFVKYAQGFVVMPGGFGTLDELFEAITLIQTKKIGAFPIVLVGRAYWSGLFEWIENVMLNTESNINREDLDLVHIVDDATEAVKIIDDFYSKYLLSPNF</sequence>
<dbReference type="Gene3D" id="3.40.50.450">
    <property type="match status" value="1"/>
</dbReference>
<evidence type="ECO:0000256" key="2">
    <source>
        <dbReference type="RuleBase" id="RU363015"/>
    </source>
</evidence>
<gene>
    <name evidence="3" type="ORF">SAMN04487941_1653</name>
</gene>
<dbReference type="EC" id="3.2.2.n1" evidence="2"/>
<dbReference type="PANTHER" id="PTHR43393:SF3">
    <property type="entry name" value="LYSINE DECARBOXYLASE-LIKE PROTEIN"/>
    <property type="match status" value="1"/>
</dbReference>
<protein>
    <recommendedName>
        <fullName evidence="2">Cytokinin riboside 5'-monophosphate phosphoribohydrolase</fullName>
        <ecNumber evidence="2">3.2.2.n1</ecNumber>
    </recommendedName>
</protein>
<evidence type="ECO:0000313" key="4">
    <source>
        <dbReference type="Proteomes" id="UP000182491"/>
    </source>
</evidence>
<keyword evidence="2" id="KW-0378">Hydrolase</keyword>
<dbReference type="Proteomes" id="UP000182491">
    <property type="component" value="Unassembled WGS sequence"/>
</dbReference>
<organism evidence="3 4">
    <name type="scientific">Pontibacter akesuensis</name>
    <dbReference type="NCBI Taxonomy" id="388950"/>
    <lineage>
        <taxon>Bacteria</taxon>
        <taxon>Pseudomonadati</taxon>
        <taxon>Bacteroidota</taxon>
        <taxon>Cytophagia</taxon>
        <taxon>Cytophagales</taxon>
        <taxon>Hymenobacteraceae</taxon>
        <taxon>Pontibacter</taxon>
    </lineage>
</organism>
<dbReference type="AlphaFoldDB" id="A0A1I7HSY7"/>
<dbReference type="NCBIfam" id="TIGR00730">
    <property type="entry name" value="Rossman fold protein, TIGR00730 family"/>
    <property type="match status" value="1"/>
</dbReference>
<evidence type="ECO:0000256" key="1">
    <source>
        <dbReference type="ARBA" id="ARBA00000274"/>
    </source>
</evidence>
<dbReference type="InterPro" id="IPR031100">
    <property type="entry name" value="LOG_fam"/>
</dbReference>
<keyword evidence="2" id="KW-0203">Cytokinin biosynthesis</keyword>
<keyword evidence="4" id="KW-1185">Reference proteome</keyword>
<comment type="similarity">
    <text evidence="2">Belongs to the LOG family.</text>
</comment>